<name>A0A016U2W5_9BILA</name>
<proteinExistence type="predicted"/>
<dbReference type="AlphaFoldDB" id="A0A016U2W5"/>
<evidence type="ECO:0000313" key="1">
    <source>
        <dbReference type="EMBL" id="EYC09619.1"/>
    </source>
</evidence>
<dbReference type="Proteomes" id="UP000024635">
    <property type="component" value="Unassembled WGS sequence"/>
</dbReference>
<reference evidence="2" key="1">
    <citation type="journal article" date="2015" name="Nat. Genet.">
        <title>The genome and transcriptome of the zoonotic hookworm Ancylostoma ceylanicum identify infection-specific gene families.</title>
        <authorList>
            <person name="Schwarz E.M."/>
            <person name="Hu Y."/>
            <person name="Antoshechkin I."/>
            <person name="Miller M.M."/>
            <person name="Sternberg P.W."/>
            <person name="Aroian R.V."/>
        </authorList>
    </citation>
    <scope>NUCLEOTIDE SEQUENCE</scope>
    <source>
        <strain evidence="2">HY135</strain>
    </source>
</reference>
<gene>
    <name evidence="1" type="primary">Acey_s0059.g2964</name>
    <name evidence="1" type="ORF">Y032_0059g2964</name>
</gene>
<sequence length="110" mass="12683">MIKNRASRIAAAAQTHALSVPHDIRGGRAEFTQHRVRKSSPSTQRLACEVFLERKRTQCDVTIKAWEFFQPTPVTAYIQEYKIPEASFSPRLVLQWQLTNPDRLRSRTTS</sequence>
<evidence type="ECO:0000313" key="2">
    <source>
        <dbReference type="Proteomes" id="UP000024635"/>
    </source>
</evidence>
<keyword evidence="2" id="KW-1185">Reference proteome</keyword>
<organism evidence="1 2">
    <name type="scientific">Ancylostoma ceylanicum</name>
    <dbReference type="NCBI Taxonomy" id="53326"/>
    <lineage>
        <taxon>Eukaryota</taxon>
        <taxon>Metazoa</taxon>
        <taxon>Ecdysozoa</taxon>
        <taxon>Nematoda</taxon>
        <taxon>Chromadorea</taxon>
        <taxon>Rhabditida</taxon>
        <taxon>Rhabditina</taxon>
        <taxon>Rhabditomorpha</taxon>
        <taxon>Strongyloidea</taxon>
        <taxon>Ancylostomatidae</taxon>
        <taxon>Ancylostomatinae</taxon>
        <taxon>Ancylostoma</taxon>
    </lineage>
</organism>
<comment type="caution">
    <text evidence="1">The sequence shown here is derived from an EMBL/GenBank/DDBJ whole genome shotgun (WGS) entry which is preliminary data.</text>
</comment>
<protein>
    <submittedName>
        <fullName evidence="1">Uncharacterized protein</fullName>
    </submittedName>
</protein>
<accession>A0A016U2W5</accession>
<dbReference type="EMBL" id="JARK01001395">
    <property type="protein sequence ID" value="EYC09619.1"/>
    <property type="molecule type" value="Genomic_DNA"/>
</dbReference>